<keyword evidence="1" id="KW-0732">Signal</keyword>
<evidence type="ECO:0000256" key="1">
    <source>
        <dbReference type="SAM" id="SignalP"/>
    </source>
</evidence>
<dbReference type="EMBL" id="JAUSTQ010000018">
    <property type="protein sequence ID" value="MDQ0160756.1"/>
    <property type="molecule type" value="Genomic_DNA"/>
</dbReference>
<evidence type="ECO:0008006" key="4">
    <source>
        <dbReference type="Google" id="ProtNLM"/>
    </source>
</evidence>
<feature type="signal peptide" evidence="1">
    <location>
        <begin position="1"/>
        <end position="24"/>
    </location>
</feature>
<evidence type="ECO:0000313" key="3">
    <source>
        <dbReference type="Proteomes" id="UP001224359"/>
    </source>
</evidence>
<comment type="caution">
    <text evidence="2">The sequence shown here is derived from an EMBL/GenBank/DDBJ whole genome shotgun (WGS) entry which is preliminary data.</text>
</comment>
<reference evidence="2 3" key="1">
    <citation type="submission" date="2023-07" db="EMBL/GenBank/DDBJ databases">
        <title>Genomic Encyclopedia of Type Strains, Phase IV (KMG-IV): sequencing the most valuable type-strain genomes for metagenomic binning, comparative biology and taxonomic classification.</title>
        <authorList>
            <person name="Goeker M."/>
        </authorList>
    </citation>
    <scope>NUCLEOTIDE SEQUENCE [LARGE SCALE GENOMIC DNA]</scope>
    <source>
        <strain evidence="2 3">DSM 16460</strain>
    </source>
</reference>
<sequence>MKKSILLIALLFLIGLMGCSDDEAHFVGEISGLNETSIELVVAEEDRNPDASYPVYTVKVNEDTIYEGDAEGFSQLATGDNVKVWVYNVGEDNQIDNKTVEKIVVEN</sequence>
<gene>
    <name evidence="2" type="ORF">J2S77_002763</name>
</gene>
<accession>A0ABT9VIH0</accession>
<dbReference type="RefSeq" id="WP_306978237.1">
    <property type="nucleotide sequence ID" value="NZ_JAUSTQ010000018.1"/>
</dbReference>
<proteinExistence type="predicted"/>
<protein>
    <recommendedName>
        <fullName evidence="4">DUF3221 domain-containing protein</fullName>
    </recommendedName>
</protein>
<keyword evidence="3" id="KW-1185">Reference proteome</keyword>
<dbReference type="Proteomes" id="UP001224359">
    <property type="component" value="Unassembled WGS sequence"/>
</dbReference>
<evidence type="ECO:0000313" key="2">
    <source>
        <dbReference type="EMBL" id="MDQ0160756.1"/>
    </source>
</evidence>
<organism evidence="2 3">
    <name type="scientific">Alkalibacillus salilacus</name>
    <dbReference type="NCBI Taxonomy" id="284582"/>
    <lineage>
        <taxon>Bacteria</taxon>
        <taxon>Bacillati</taxon>
        <taxon>Bacillota</taxon>
        <taxon>Bacilli</taxon>
        <taxon>Bacillales</taxon>
        <taxon>Bacillaceae</taxon>
        <taxon>Alkalibacillus</taxon>
    </lineage>
</organism>
<dbReference type="PROSITE" id="PS51257">
    <property type="entry name" value="PROKAR_LIPOPROTEIN"/>
    <property type="match status" value="1"/>
</dbReference>
<feature type="chain" id="PRO_5045330496" description="DUF3221 domain-containing protein" evidence="1">
    <location>
        <begin position="25"/>
        <end position="107"/>
    </location>
</feature>
<name>A0ABT9VIH0_9BACI</name>